<comment type="caution">
    <text evidence="10">The sequence shown here is derived from an EMBL/GenBank/DDBJ whole genome shotgun (WGS) entry which is preliminary data.</text>
</comment>
<evidence type="ECO:0000256" key="7">
    <source>
        <dbReference type="ARBA" id="ARBA00022989"/>
    </source>
</evidence>
<evidence type="ECO:0000256" key="2">
    <source>
        <dbReference type="ARBA" id="ARBA00004760"/>
    </source>
</evidence>
<evidence type="ECO:0000256" key="9">
    <source>
        <dbReference type="SAM" id="Phobius"/>
    </source>
</evidence>
<dbReference type="GO" id="GO:0008120">
    <property type="term" value="F:ceramide glucosyltransferase activity"/>
    <property type="evidence" value="ECO:0007669"/>
    <property type="project" value="TreeGrafter"/>
</dbReference>
<dbReference type="Gene3D" id="3.90.550.10">
    <property type="entry name" value="Spore Coat Polysaccharide Biosynthesis Protein SpsA, Chain A"/>
    <property type="match status" value="1"/>
</dbReference>
<gene>
    <name evidence="10" type="ORF">TISLANDTSLP1_05390</name>
</gene>
<reference evidence="10" key="1">
    <citation type="submission" date="2022-12" db="EMBL/GenBank/DDBJ databases">
        <title>Reference genome sequencing for broad-spectrum identification of bacterial and archaeal isolates by mass spectrometry.</title>
        <authorList>
            <person name="Sekiguchi Y."/>
            <person name="Tourlousse D.M."/>
        </authorList>
    </citation>
    <scope>NUCLEOTIDE SEQUENCE</scope>
    <source>
        <strain evidence="10">TSL-P1</strain>
    </source>
</reference>
<dbReference type="GO" id="GO:0016020">
    <property type="term" value="C:membrane"/>
    <property type="evidence" value="ECO:0007669"/>
    <property type="project" value="UniProtKB-SubCell"/>
</dbReference>
<feature type="transmembrane region" description="Helical" evidence="9">
    <location>
        <begin position="338"/>
        <end position="355"/>
    </location>
</feature>
<proteinExistence type="predicted"/>
<sequence length="390" mass="44888">MILWIVLFLVFMSLAVYALQVIALRRKLREEYAFINFPPISIIKPLKGLDDNLFDNLESFCKQDYPEYEVILSLQDYNDPAYRVAEKIRNKYPELVKVILNNSYSALNPKVKNMISAYKESKHDYFLISDSNVYVEPDYLKRTVSAMTHDTGLVTNLIMGAGGKTLGAKLENLQLNSFVIISVCFLDKFLKMPCSIGKSMLMRKSDFEEIGGFNAVKDVLAEDYIIGKLMHEKGKKVTLCSYIIKNVNEYWTLRRFLNRHTRWAKIRWRIAGAKYFTEPFSNPVFVSSMIFILDGFSKVSITIFIAVATIKIAFDLYINRLMKSSTGLSGILIPLKDLITGLIWFVPLISCKLNWRGNTYKIGKETKIIPYENNFSLKLIFNKLRTAIIN</sequence>
<keyword evidence="7 9" id="KW-1133">Transmembrane helix</keyword>
<keyword evidence="8 9" id="KW-0472">Membrane</keyword>
<evidence type="ECO:0000313" key="11">
    <source>
        <dbReference type="Proteomes" id="UP001144297"/>
    </source>
</evidence>
<name>A0A9W6LJ52_9BACT</name>
<protein>
    <submittedName>
        <fullName evidence="10">Ceramide glucosyltransferase</fullName>
    </submittedName>
</protein>
<feature type="transmembrane region" description="Helical" evidence="9">
    <location>
        <begin position="299"/>
        <end position="318"/>
    </location>
</feature>
<comment type="pathway">
    <text evidence="2">Lipid metabolism; sphingolipid metabolism.</text>
</comment>
<dbReference type="SUPFAM" id="SSF53448">
    <property type="entry name" value="Nucleotide-diphospho-sugar transferases"/>
    <property type="match status" value="1"/>
</dbReference>
<evidence type="ECO:0000256" key="8">
    <source>
        <dbReference type="ARBA" id="ARBA00023136"/>
    </source>
</evidence>
<keyword evidence="6 9" id="KW-0812">Transmembrane</keyword>
<evidence type="ECO:0000256" key="1">
    <source>
        <dbReference type="ARBA" id="ARBA00004141"/>
    </source>
</evidence>
<evidence type="ECO:0000256" key="3">
    <source>
        <dbReference type="ARBA" id="ARBA00004991"/>
    </source>
</evidence>
<dbReference type="Pfam" id="PF13506">
    <property type="entry name" value="Glyco_transf_21"/>
    <property type="match status" value="1"/>
</dbReference>
<dbReference type="PANTHER" id="PTHR12726">
    <property type="entry name" value="CERAMIDE GLUCOSYLTRANSFERASE"/>
    <property type="match status" value="1"/>
</dbReference>
<evidence type="ECO:0000256" key="6">
    <source>
        <dbReference type="ARBA" id="ARBA00022692"/>
    </source>
</evidence>
<accession>A0A9W6LJ52</accession>
<comment type="pathway">
    <text evidence="3">Sphingolipid metabolism.</text>
</comment>
<comment type="subcellular location">
    <subcellularLocation>
        <location evidence="1">Membrane</location>
        <topology evidence="1">Multi-pass membrane protein</topology>
    </subcellularLocation>
</comment>
<dbReference type="GO" id="GO:0006679">
    <property type="term" value="P:glucosylceramide biosynthetic process"/>
    <property type="evidence" value="ECO:0007669"/>
    <property type="project" value="TreeGrafter"/>
</dbReference>
<dbReference type="Proteomes" id="UP001144297">
    <property type="component" value="Unassembled WGS sequence"/>
</dbReference>
<evidence type="ECO:0000256" key="5">
    <source>
        <dbReference type="ARBA" id="ARBA00022679"/>
    </source>
</evidence>
<dbReference type="InterPro" id="IPR029044">
    <property type="entry name" value="Nucleotide-diphossugar_trans"/>
</dbReference>
<dbReference type="CDD" id="cd02520">
    <property type="entry name" value="Glucosylceramide_synthase"/>
    <property type="match status" value="1"/>
</dbReference>
<dbReference type="InterPro" id="IPR025993">
    <property type="entry name" value="Ceramide_glucosylTrfase"/>
</dbReference>
<evidence type="ECO:0000256" key="4">
    <source>
        <dbReference type="ARBA" id="ARBA00022676"/>
    </source>
</evidence>
<keyword evidence="4" id="KW-0328">Glycosyltransferase</keyword>
<dbReference type="EMBL" id="BSDX01000001">
    <property type="protein sequence ID" value="GLI52846.1"/>
    <property type="molecule type" value="Genomic_DNA"/>
</dbReference>
<dbReference type="AlphaFoldDB" id="A0A9W6LJ52"/>
<dbReference type="PANTHER" id="PTHR12726:SF0">
    <property type="entry name" value="CERAMIDE GLUCOSYLTRANSFERASE"/>
    <property type="match status" value="1"/>
</dbReference>
<keyword evidence="5" id="KW-0808">Transferase</keyword>
<organism evidence="10 11">
    <name type="scientific">Thermodesulfovibrio yellowstonii</name>
    <dbReference type="NCBI Taxonomy" id="28262"/>
    <lineage>
        <taxon>Bacteria</taxon>
        <taxon>Pseudomonadati</taxon>
        <taxon>Nitrospirota</taxon>
        <taxon>Thermodesulfovibrionia</taxon>
        <taxon>Thermodesulfovibrionales</taxon>
        <taxon>Thermodesulfovibrionaceae</taxon>
        <taxon>Thermodesulfovibrio</taxon>
    </lineage>
</organism>
<keyword evidence="11" id="KW-1185">Reference proteome</keyword>
<evidence type="ECO:0000313" key="10">
    <source>
        <dbReference type="EMBL" id="GLI52846.1"/>
    </source>
</evidence>